<feature type="non-terminal residue" evidence="2">
    <location>
        <position position="117"/>
    </location>
</feature>
<dbReference type="AlphaFoldDB" id="A0AAN5IFI5"/>
<evidence type="ECO:0000256" key="1">
    <source>
        <dbReference type="SAM" id="MobiDB-lite"/>
    </source>
</evidence>
<gene>
    <name evidence="2" type="ORF">PMAYCL1PPCAC_33194</name>
</gene>
<keyword evidence="3" id="KW-1185">Reference proteome</keyword>
<comment type="caution">
    <text evidence="2">The sequence shown here is derived from an EMBL/GenBank/DDBJ whole genome shotgun (WGS) entry which is preliminary data.</text>
</comment>
<dbReference type="EMBL" id="BTRK01000006">
    <property type="protein sequence ID" value="GMR62999.1"/>
    <property type="molecule type" value="Genomic_DNA"/>
</dbReference>
<proteinExistence type="predicted"/>
<feature type="region of interest" description="Disordered" evidence="1">
    <location>
        <begin position="65"/>
        <end position="117"/>
    </location>
</feature>
<sequence length="117" mass="13486">EKYFDAATRTVSPEEMEDLEVEETEETLEEAMVEDGAVPFSISRRLSRKKEKFVKSIKGFARRSIRRDNKNGDSSGDVVKDEVTNVVDREQETATPKLVRERSTNDFLDRNEEAIEK</sequence>
<feature type="non-terminal residue" evidence="2">
    <location>
        <position position="1"/>
    </location>
</feature>
<dbReference type="Proteomes" id="UP001328107">
    <property type="component" value="Unassembled WGS sequence"/>
</dbReference>
<evidence type="ECO:0000313" key="2">
    <source>
        <dbReference type="EMBL" id="GMR62999.1"/>
    </source>
</evidence>
<protein>
    <submittedName>
        <fullName evidence="2">Uncharacterized protein</fullName>
    </submittedName>
</protein>
<evidence type="ECO:0000313" key="3">
    <source>
        <dbReference type="Proteomes" id="UP001328107"/>
    </source>
</evidence>
<organism evidence="2 3">
    <name type="scientific">Pristionchus mayeri</name>
    <dbReference type="NCBI Taxonomy" id="1317129"/>
    <lineage>
        <taxon>Eukaryota</taxon>
        <taxon>Metazoa</taxon>
        <taxon>Ecdysozoa</taxon>
        <taxon>Nematoda</taxon>
        <taxon>Chromadorea</taxon>
        <taxon>Rhabditida</taxon>
        <taxon>Rhabditina</taxon>
        <taxon>Diplogasteromorpha</taxon>
        <taxon>Diplogasteroidea</taxon>
        <taxon>Neodiplogasteridae</taxon>
        <taxon>Pristionchus</taxon>
    </lineage>
</organism>
<feature type="region of interest" description="Disordered" evidence="1">
    <location>
        <begin position="1"/>
        <end position="21"/>
    </location>
</feature>
<feature type="compositionally biased region" description="Basic and acidic residues" evidence="1">
    <location>
        <begin position="78"/>
        <end position="117"/>
    </location>
</feature>
<name>A0AAN5IFI5_9BILA</name>
<accession>A0AAN5IFI5</accession>
<reference evidence="3" key="1">
    <citation type="submission" date="2022-10" db="EMBL/GenBank/DDBJ databases">
        <title>Genome assembly of Pristionchus species.</title>
        <authorList>
            <person name="Yoshida K."/>
            <person name="Sommer R.J."/>
        </authorList>
    </citation>
    <scope>NUCLEOTIDE SEQUENCE [LARGE SCALE GENOMIC DNA]</scope>
    <source>
        <strain evidence="3">RS5460</strain>
    </source>
</reference>